<evidence type="ECO:0000313" key="4">
    <source>
        <dbReference type="Proteomes" id="UP000015502"/>
    </source>
</evidence>
<evidence type="ECO:0000256" key="1">
    <source>
        <dbReference type="ARBA" id="ARBA00023172"/>
    </source>
</evidence>
<protein>
    <recommendedName>
        <fullName evidence="2">Tyr recombinase domain-containing protein</fullName>
    </recommendedName>
</protein>
<evidence type="ECO:0000259" key="2">
    <source>
        <dbReference type="PROSITE" id="PS51898"/>
    </source>
</evidence>
<organism evidence="3 4">
    <name type="scientific">Thermococcus litoralis (strain ATCC 51850 / DSM 5473 / JCM 8560 / NS-C)</name>
    <dbReference type="NCBI Taxonomy" id="523849"/>
    <lineage>
        <taxon>Archaea</taxon>
        <taxon>Methanobacteriati</taxon>
        <taxon>Methanobacteriota</taxon>
        <taxon>Thermococci</taxon>
        <taxon>Thermococcales</taxon>
        <taxon>Thermococcaceae</taxon>
        <taxon>Thermococcus</taxon>
    </lineage>
</organism>
<dbReference type="InterPro" id="IPR002104">
    <property type="entry name" value="Integrase_catalytic"/>
</dbReference>
<dbReference type="EMBL" id="CP006670">
    <property type="protein sequence ID" value="EHR78042.1"/>
    <property type="molecule type" value="Genomic_DNA"/>
</dbReference>
<dbReference type="Proteomes" id="UP000015502">
    <property type="component" value="Chromosome"/>
</dbReference>
<dbReference type="InterPro" id="IPR011010">
    <property type="entry name" value="DNA_brk_join_enz"/>
</dbReference>
<reference evidence="3 4" key="1">
    <citation type="journal article" date="2012" name="J. Bacteriol.">
        <title>Genome sequence of the model hyperthermophilic archaeon Thermococcus litoralis NS-C.</title>
        <authorList>
            <person name="Gardner A.F."/>
            <person name="Kumar S."/>
            <person name="Perler F.B."/>
        </authorList>
    </citation>
    <scope>NUCLEOTIDE SEQUENCE [LARGE SCALE GENOMIC DNA]</scope>
    <source>
        <strain evidence="4">ATCC 51850 / DSM 5473 / JCM 8560 / NS-C</strain>
    </source>
</reference>
<dbReference type="SUPFAM" id="SSF56349">
    <property type="entry name" value="DNA breaking-rejoining enzymes"/>
    <property type="match status" value="1"/>
</dbReference>
<dbReference type="KEGG" id="tlt:OCC_04265"/>
<proteinExistence type="predicted"/>
<dbReference type="HOGENOM" id="CLU_741069_0_0_2"/>
<keyword evidence="4" id="KW-1185">Reference proteome</keyword>
<dbReference type="Pfam" id="PF00589">
    <property type="entry name" value="Phage_integrase"/>
    <property type="match status" value="1"/>
</dbReference>
<dbReference type="AlphaFoldDB" id="H3ZPJ8"/>
<dbReference type="PROSITE" id="PS51898">
    <property type="entry name" value="TYR_RECOMBINASE"/>
    <property type="match status" value="1"/>
</dbReference>
<name>H3ZPJ8_THELN</name>
<dbReference type="Gene3D" id="1.10.443.10">
    <property type="entry name" value="Intergrase catalytic core"/>
    <property type="match status" value="1"/>
</dbReference>
<keyword evidence="1" id="KW-0233">DNA recombination</keyword>
<sequence>MEVVGPEVIQGGYVVRVSMRPKREIYVFSEEDIEYYIRNEILEKNISEKQKKKKEKWIWEFLGELPKRNNEYYLSINEIEKYLKKLEKMKLKPRTMIKRVRQLKNFLHHFDPSIKEFDDIIDRKLEELSKTINAETRLKGVTVYKDHVTEFLRRLERLYEERKVTEYTYQKAVAFVLLGVSTGRRVEEISGMKVEWLNLEEGYIILPLKYTKEGKILGVKDGYKRIPLTEETVAWLKFFLKKYGKFIQEKRDGYLFSSPERKAGNPIFLHKLTKKFKKELKFDIGGAQFEIKYLRKFFSQEWERRGGNLYVKFELMGHSPRNINYLHYTRLGWKEINEEYRRVYYNLSVLTPDQRKLIAKYLSRKKRKRKKGK</sequence>
<dbReference type="RefSeq" id="WP_004069019.1">
    <property type="nucleotide sequence ID" value="NC_022084.1"/>
</dbReference>
<dbReference type="GO" id="GO:0003677">
    <property type="term" value="F:DNA binding"/>
    <property type="evidence" value="ECO:0007669"/>
    <property type="project" value="InterPro"/>
</dbReference>
<evidence type="ECO:0000313" key="3">
    <source>
        <dbReference type="EMBL" id="EHR78042.1"/>
    </source>
</evidence>
<feature type="domain" description="Tyr recombinase" evidence="2">
    <location>
        <begin position="143"/>
        <end position="341"/>
    </location>
</feature>
<dbReference type="GeneID" id="16548679"/>
<gene>
    <name evidence="3" type="ORF">OCC_04265</name>
</gene>
<accession>H3ZPJ8</accession>
<dbReference type="InterPro" id="IPR013762">
    <property type="entry name" value="Integrase-like_cat_sf"/>
</dbReference>
<dbReference type="GO" id="GO:0006310">
    <property type="term" value="P:DNA recombination"/>
    <property type="evidence" value="ECO:0007669"/>
    <property type="project" value="UniProtKB-KW"/>
</dbReference>
<dbReference type="GO" id="GO:0015074">
    <property type="term" value="P:DNA integration"/>
    <property type="evidence" value="ECO:0007669"/>
    <property type="project" value="InterPro"/>
</dbReference>
<dbReference type="PaxDb" id="523849-OCC_04265"/>